<proteinExistence type="predicted"/>
<keyword evidence="4" id="KW-1185">Reference proteome</keyword>
<dbReference type="Pfam" id="PF20976">
    <property type="entry name" value="Pop8"/>
    <property type="match status" value="1"/>
</dbReference>
<dbReference type="AlphaFoldDB" id="A0A8K0UEC8"/>
<evidence type="ECO:0000256" key="1">
    <source>
        <dbReference type="ARBA" id="ARBA00022694"/>
    </source>
</evidence>
<dbReference type="Proteomes" id="UP000813824">
    <property type="component" value="Unassembled WGS sequence"/>
</dbReference>
<sequence>MQALKSSYHYIRFSVTPASLDGLTIRKTIQDALLQSFGLVSANIYMDVLWLAEDGSEVVVRVGESDVSKIMVAAATSTSSPRLSVVKESPFLPSLLQGNS</sequence>
<keyword evidence="1" id="KW-0819">tRNA processing</keyword>
<dbReference type="GO" id="GO:0008033">
    <property type="term" value="P:tRNA processing"/>
    <property type="evidence" value="ECO:0007669"/>
    <property type="project" value="UniProtKB-KW"/>
</dbReference>
<gene>
    <name evidence="3" type="ORF">BXZ70DRAFT_902449</name>
</gene>
<comment type="caution">
    <text evidence="3">The sequence shown here is derived from an EMBL/GenBank/DDBJ whole genome shotgun (WGS) entry which is preliminary data.</text>
</comment>
<dbReference type="GO" id="GO:1990904">
    <property type="term" value="C:ribonucleoprotein complex"/>
    <property type="evidence" value="ECO:0007669"/>
    <property type="project" value="UniProtKB-ARBA"/>
</dbReference>
<organism evidence="3 4">
    <name type="scientific">Cristinia sonorae</name>
    <dbReference type="NCBI Taxonomy" id="1940300"/>
    <lineage>
        <taxon>Eukaryota</taxon>
        <taxon>Fungi</taxon>
        <taxon>Dikarya</taxon>
        <taxon>Basidiomycota</taxon>
        <taxon>Agaricomycotina</taxon>
        <taxon>Agaricomycetes</taxon>
        <taxon>Agaricomycetidae</taxon>
        <taxon>Agaricales</taxon>
        <taxon>Pleurotineae</taxon>
        <taxon>Stephanosporaceae</taxon>
        <taxon>Cristinia</taxon>
    </lineage>
</organism>
<name>A0A8K0UEC8_9AGAR</name>
<dbReference type="InterPro" id="IPR038085">
    <property type="entry name" value="Rnp2-like_sf"/>
</dbReference>
<accession>A0A8K0UEC8</accession>
<evidence type="ECO:0000259" key="2">
    <source>
        <dbReference type="Pfam" id="PF20976"/>
    </source>
</evidence>
<dbReference type="InterPro" id="IPR049128">
    <property type="entry name" value="Pop8-like_dom"/>
</dbReference>
<dbReference type="OrthoDB" id="3265020at2759"/>
<dbReference type="SUPFAM" id="SSF160350">
    <property type="entry name" value="Rnp2-like"/>
    <property type="match status" value="1"/>
</dbReference>
<evidence type="ECO:0000313" key="3">
    <source>
        <dbReference type="EMBL" id="KAH8077097.1"/>
    </source>
</evidence>
<dbReference type="GO" id="GO:1902555">
    <property type="term" value="C:endoribonuclease complex"/>
    <property type="evidence" value="ECO:0007669"/>
    <property type="project" value="UniProtKB-ARBA"/>
</dbReference>
<dbReference type="EMBL" id="JAEVFJ010000066">
    <property type="protein sequence ID" value="KAH8077097.1"/>
    <property type="molecule type" value="Genomic_DNA"/>
</dbReference>
<evidence type="ECO:0000313" key="4">
    <source>
        <dbReference type="Proteomes" id="UP000813824"/>
    </source>
</evidence>
<feature type="domain" description="Ribonucleases P/MRP subunit Pop8-like" evidence="2">
    <location>
        <begin position="16"/>
        <end position="73"/>
    </location>
</feature>
<reference evidence="3" key="1">
    <citation type="journal article" date="2021" name="New Phytol.">
        <title>Evolutionary innovations through gain and loss of genes in the ectomycorrhizal Boletales.</title>
        <authorList>
            <person name="Wu G."/>
            <person name="Miyauchi S."/>
            <person name="Morin E."/>
            <person name="Kuo A."/>
            <person name="Drula E."/>
            <person name="Varga T."/>
            <person name="Kohler A."/>
            <person name="Feng B."/>
            <person name="Cao Y."/>
            <person name="Lipzen A."/>
            <person name="Daum C."/>
            <person name="Hundley H."/>
            <person name="Pangilinan J."/>
            <person name="Johnson J."/>
            <person name="Barry K."/>
            <person name="LaButti K."/>
            <person name="Ng V."/>
            <person name="Ahrendt S."/>
            <person name="Min B."/>
            <person name="Choi I.G."/>
            <person name="Park H."/>
            <person name="Plett J.M."/>
            <person name="Magnuson J."/>
            <person name="Spatafora J.W."/>
            <person name="Nagy L.G."/>
            <person name="Henrissat B."/>
            <person name="Grigoriev I.V."/>
            <person name="Yang Z.L."/>
            <person name="Xu J."/>
            <person name="Martin F.M."/>
        </authorList>
    </citation>
    <scope>NUCLEOTIDE SEQUENCE</scope>
    <source>
        <strain evidence="3">KKN 215</strain>
    </source>
</reference>
<protein>
    <recommendedName>
        <fullName evidence="2">Ribonucleases P/MRP subunit Pop8-like domain-containing protein</fullName>
    </recommendedName>
</protein>